<dbReference type="Proteomes" id="UP000186698">
    <property type="component" value="Chromosome 2S"/>
</dbReference>
<evidence type="ECO:0000256" key="3">
    <source>
        <dbReference type="ARBA" id="ARBA00022679"/>
    </source>
</evidence>
<dbReference type="SUPFAM" id="SSF56112">
    <property type="entry name" value="Protein kinase-like (PK-like)"/>
    <property type="match status" value="1"/>
</dbReference>
<feature type="region of interest" description="Disordered" evidence="9">
    <location>
        <begin position="24"/>
        <end position="97"/>
    </location>
</feature>
<keyword evidence="4 7" id="KW-0547">Nucleotide-binding</keyword>
<dbReference type="Gene3D" id="3.30.200.20">
    <property type="entry name" value="Phosphorylase Kinase, domain 1"/>
    <property type="match status" value="1"/>
</dbReference>
<dbReference type="SMART" id="SM00220">
    <property type="entry name" value="S_TKc"/>
    <property type="match status" value="1"/>
</dbReference>
<reference evidence="12" key="1">
    <citation type="submission" date="2024-06" db="UniProtKB">
        <authorList>
            <consortium name="RefSeq"/>
        </authorList>
    </citation>
    <scope>NUCLEOTIDE SEQUENCE [LARGE SCALE GENOMIC DNA]</scope>
    <source>
        <strain evidence="12">J_2021</strain>
    </source>
</reference>
<keyword evidence="1 8" id="KW-0723">Serine/threonine-protein kinase</keyword>
<evidence type="ECO:0000256" key="1">
    <source>
        <dbReference type="ARBA" id="ARBA00022527"/>
    </source>
</evidence>
<evidence type="ECO:0000256" key="8">
    <source>
        <dbReference type="RuleBase" id="RU000304"/>
    </source>
</evidence>
<evidence type="ECO:0000259" key="11">
    <source>
        <dbReference type="PROSITE" id="PS51285"/>
    </source>
</evidence>
<keyword evidence="6 7" id="KW-0067">ATP-binding</keyword>
<dbReference type="GO" id="GO:0005634">
    <property type="term" value="C:nucleus"/>
    <property type="evidence" value="ECO:0000318"/>
    <property type="project" value="GO_Central"/>
</dbReference>
<sequence length="451" mass="51950">MEESRIRSREKELQRHISCVEEEKDKIKKESQEVLVRSKSHVEEKTSDEEKKKRKRSDENTDANKKLNLEDKESLQRGVSEEQEDKKGNKKRPRSPEDPLEAIDYIYFILKGGSGGKKSCLEVREPAHLDVKRPAPLDIQSYTFYKVIGRGSFGQVMLASFKPTKQLVAIKKVSKKINESNYENIRKEARILKMARSCPFVCHPYAAFQSEVEAFFVLEYASGGSLYSMICKEGKLPVERIKFYTAEIVIGLQFLHSNGIVHRDLKPDNILVDKDGHIKICDFGISAEGLFGRKMICGLAGTPGYRAPEVLLLNEYNAGADWWSFGVIMYEIATGEQPFSPSGCALREYFLIKTPEYPSYMSKEMQDLLSKLLEKNKKKRLGVKGKIREHPLYATIKWNELEEKRMMPPFQPEMKSADDFNEISPEVPVDTSRRERVEELSYVDPTWHWQE</sequence>
<dbReference type="OrthoDB" id="25592at2759"/>
<protein>
    <submittedName>
        <fullName evidence="13">Protein kinase C theta type-like</fullName>
    </submittedName>
</protein>
<evidence type="ECO:0000256" key="5">
    <source>
        <dbReference type="ARBA" id="ARBA00022777"/>
    </source>
</evidence>
<evidence type="ECO:0000259" key="10">
    <source>
        <dbReference type="PROSITE" id="PS50011"/>
    </source>
</evidence>
<accession>A0A8J1MGX2</accession>
<dbReference type="InterPro" id="IPR017441">
    <property type="entry name" value="Protein_kinase_ATP_BS"/>
</dbReference>
<feature type="binding site" evidence="7">
    <location>
        <position position="172"/>
    </location>
    <ligand>
        <name>ATP</name>
        <dbReference type="ChEBI" id="CHEBI:30616"/>
    </ligand>
</feature>
<organism evidence="12 13">
    <name type="scientific">Xenopus laevis</name>
    <name type="common">African clawed frog</name>
    <dbReference type="NCBI Taxonomy" id="8355"/>
    <lineage>
        <taxon>Eukaryota</taxon>
        <taxon>Metazoa</taxon>
        <taxon>Chordata</taxon>
        <taxon>Craniata</taxon>
        <taxon>Vertebrata</taxon>
        <taxon>Euteleostomi</taxon>
        <taxon>Amphibia</taxon>
        <taxon>Batrachia</taxon>
        <taxon>Anura</taxon>
        <taxon>Pipoidea</taxon>
        <taxon>Pipidae</taxon>
        <taxon>Xenopodinae</taxon>
        <taxon>Xenopus</taxon>
        <taxon>Xenopus</taxon>
    </lineage>
</organism>
<proteinExistence type="inferred from homology"/>
<comment type="similarity">
    <text evidence="8">Belongs to the protein kinase superfamily.</text>
</comment>
<dbReference type="InterPro" id="IPR011009">
    <property type="entry name" value="Kinase-like_dom_sf"/>
</dbReference>
<dbReference type="RefSeq" id="XP_041440646.1">
    <property type="nucleotide sequence ID" value="XM_041584712.1"/>
</dbReference>
<keyword evidence="12" id="KW-1185">Reference proteome</keyword>
<evidence type="ECO:0000256" key="6">
    <source>
        <dbReference type="ARBA" id="ARBA00022840"/>
    </source>
</evidence>
<keyword evidence="2" id="KW-0597">Phosphoprotein</keyword>
<dbReference type="GeneID" id="108709093"/>
<dbReference type="GO" id="GO:0005524">
    <property type="term" value="F:ATP binding"/>
    <property type="evidence" value="ECO:0007669"/>
    <property type="project" value="UniProtKB-UniRule"/>
</dbReference>
<dbReference type="KEGG" id="xla:108709093"/>
<dbReference type="GO" id="GO:0004674">
    <property type="term" value="F:protein serine/threonine kinase activity"/>
    <property type="evidence" value="ECO:0000318"/>
    <property type="project" value="GO_Central"/>
</dbReference>
<reference evidence="13" key="2">
    <citation type="submission" date="2025-08" db="UniProtKB">
        <authorList>
            <consortium name="RefSeq"/>
        </authorList>
    </citation>
    <scope>IDENTIFICATION</scope>
    <source>
        <strain evidence="13">J_2021</strain>
        <tissue evidence="13">Erythrocytes</tissue>
    </source>
</reference>
<dbReference type="PROSITE" id="PS00108">
    <property type="entry name" value="PROTEIN_KINASE_ST"/>
    <property type="match status" value="1"/>
</dbReference>
<feature type="domain" description="Protein kinase" evidence="10">
    <location>
        <begin position="142"/>
        <end position="393"/>
    </location>
</feature>
<evidence type="ECO:0000313" key="12">
    <source>
        <dbReference type="Proteomes" id="UP000186698"/>
    </source>
</evidence>
<keyword evidence="5" id="KW-0418">Kinase</keyword>
<dbReference type="GO" id="GO:0005737">
    <property type="term" value="C:cytoplasm"/>
    <property type="evidence" value="ECO:0000318"/>
    <property type="project" value="GO_Central"/>
</dbReference>
<dbReference type="AlphaFoldDB" id="A0A8J1MGX2"/>
<evidence type="ECO:0000256" key="4">
    <source>
        <dbReference type="ARBA" id="ARBA00022741"/>
    </source>
</evidence>
<gene>
    <name evidence="13" type="primary">LOC108709093</name>
</gene>
<dbReference type="Gene3D" id="1.10.510.10">
    <property type="entry name" value="Transferase(Phosphotransferase) domain 1"/>
    <property type="match status" value="1"/>
</dbReference>
<dbReference type="InterPro" id="IPR000719">
    <property type="entry name" value="Prot_kinase_dom"/>
</dbReference>
<evidence type="ECO:0000313" key="13">
    <source>
        <dbReference type="RefSeq" id="XP_041440646.1"/>
    </source>
</evidence>
<evidence type="ECO:0000256" key="9">
    <source>
        <dbReference type="SAM" id="MobiDB-lite"/>
    </source>
</evidence>
<dbReference type="PROSITE" id="PS50011">
    <property type="entry name" value="PROTEIN_KINASE_DOM"/>
    <property type="match status" value="1"/>
</dbReference>
<dbReference type="PANTHER" id="PTHR24351">
    <property type="entry name" value="RIBOSOMAL PROTEIN S6 KINASE"/>
    <property type="match status" value="1"/>
</dbReference>
<evidence type="ECO:0000256" key="7">
    <source>
        <dbReference type="PROSITE-ProRule" id="PRU10141"/>
    </source>
</evidence>
<dbReference type="InterPro" id="IPR008271">
    <property type="entry name" value="Ser/Thr_kinase_AS"/>
</dbReference>
<feature type="domain" description="AGC-kinase C-terminal" evidence="11">
    <location>
        <begin position="394"/>
        <end position="451"/>
    </location>
</feature>
<evidence type="ECO:0000256" key="2">
    <source>
        <dbReference type="ARBA" id="ARBA00022553"/>
    </source>
</evidence>
<keyword evidence="3" id="KW-0808">Transferase</keyword>
<name>A0A8J1MGX2_XENLA</name>
<feature type="region of interest" description="Disordered" evidence="9">
    <location>
        <begin position="411"/>
        <end position="433"/>
    </location>
</feature>
<dbReference type="Pfam" id="PF00069">
    <property type="entry name" value="Pkinase"/>
    <property type="match status" value="1"/>
</dbReference>
<dbReference type="PROSITE" id="PS51285">
    <property type="entry name" value="AGC_KINASE_CTER"/>
    <property type="match status" value="1"/>
</dbReference>
<dbReference type="PROSITE" id="PS00107">
    <property type="entry name" value="PROTEIN_KINASE_ATP"/>
    <property type="match status" value="1"/>
</dbReference>
<dbReference type="InterPro" id="IPR000961">
    <property type="entry name" value="AGC-kinase_C"/>
</dbReference>
<dbReference type="FunFam" id="1.10.510.10:FF:000048">
    <property type="entry name" value="Protein kinase C"/>
    <property type="match status" value="1"/>
</dbReference>
<feature type="compositionally biased region" description="Basic and acidic residues" evidence="9">
    <location>
        <begin position="40"/>
        <end position="75"/>
    </location>
</feature>